<dbReference type="Pfam" id="PF01592">
    <property type="entry name" value="NifU_N"/>
    <property type="match status" value="1"/>
</dbReference>
<dbReference type="EMBL" id="BPLF01000006">
    <property type="protein sequence ID" value="GIX66318.1"/>
    <property type="molecule type" value="Genomic_DNA"/>
</dbReference>
<dbReference type="AlphaFoldDB" id="A0AAV4M2W4"/>
<reference evidence="4 5" key="1">
    <citation type="submission" date="2021-06" db="EMBL/GenBank/DDBJ databases">
        <title>Genome sequence of Babesia caballi.</title>
        <authorList>
            <person name="Yamagishi J."/>
            <person name="Kidaka T."/>
            <person name="Ochi A."/>
        </authorList>
    </citation>
    <scope>NUCLEOTIDE SEQUENCE [LARGE SCALE GENOMIC DNA]</scope>
    <source>
        <strain evidence="4">USDA-D6B2</strain>
    </source>
</reference>
<protein>
    <recommendedName>
        <fullName evidence="2">Iron-sulfur cluster assembly protein</fullName>
    </recommendedName>
</protein>
<dbReference type="InterPro" id="IPR002871">
    <property type="entry name" value="NIF_FeS_clus_asmbl_NifU_N"/>
</dbReference>
<evidence type="ECO:0000256" key="1">
    <source>
        <dbReference type="ARBA" id="ARBA00006420"/>
    </source>
</evidence>
<organism evidence="4 5">
    <name type="scientific">Babesia caballi</name>
    <dbReference type="NCBI Taxonomy" id="5871"/>
    <lineage>
        <taxon>Eukaryota</taxon>
        <taxon>Sar</taxon>
        <taxon>Alveolata</taxon>
        <taxon>Apicomplexa</taxon>
        <taxon>Aconoidasida</taxon>
        <taxon>Piroplasmida</taxon>
        <taxon>Babesiidae</taxon>
        <taxon>Babesia</taxon>
    </lineage>
</organism>
<name>A0AAV4M2W4_BABCB</name>
<dbReference type="InterPro" id="IPR011339">
    <property type="entry name" value="ISCU"/>
</dbReference>
<evidence type="ECO:0000259" key="3">
    <source>
        <dbReference type="Pfam" id="PF01592"/>
    </source>
</evidence>
<comment type="subcellular location">
    <subcellularLocation>
        <location evidence="2">Mitochondrion matrix</location>
    </subcellularLocation>
</comment>
<comment type="similarity">
    <text evidence="1 2">Belongs to the NifU family.</text>
</comment>
<dbReference type="CDD" id="cd06664">
    <property type="entry name" value="IscU_like"/>
    <property type="match status" value="1"/>
</dbReference>
<dbReference type="GO" id="GO:0016226">
    <property type="term" value="P:iron-sulfur cluster assembly"/>
    <property type="evidence" value="ECO:0007669"/>
    <property type="project" value="UniProtKB-UniRule"/>
</dbReference>
<keyword evidence="2" id="KW-0496">Mitochondrion</keyword>
<keyword evidence="2" id="KW-0001">2Fe-2S</keyword>
<dbReference type="NCBIfam" id="TIGR01999">
    <property type="entry name" value="iscU"/>
    <property type="match status" value="1"/>
</dbReference>
<keyword evidence="2" id="KW-0408">Iron</keyword>
<keyword evidence="2" id="KW-0479">Metal-binding</keyword>
<dbReference type="Gene3D" id="3.90.1010.10">
    <property type="match status" value="1"/>
</dbReference>
<evidence type="ECO:0000313" key="5">
    <source>
        <dbReference type="Proteomes" id="UP001497744"/>
    </source>
</evidence>
<feature type="domain" description="NIF system FeS cluster assembly NifU N-terminal" evidence="3">
    <location>
        <begin position="21"/>
        <end position="144"/>
    </location>
</feature>
<dbReference type="GO" id="GO:0051537">
    <property type="term" value="F:2 iron, 2 sulfur cluster binding"/>
    <property type="evidence" value="ECO:0007669"/>
    <property type="project" value="UniProtKB-KW"/>
</dbReference>
<dbReference type="GO" id="GO:0005506">
    <property type="term" value="F:iron ion binding"/>
    <property type="evidence" value="ECO:0007669"/>
    <property type="project" value="UniProtKB-UniRule"/>
</dbReference>
<comment type="function">
    <text evidence="2">Scaffold protein for the de novo synthesis of iron-sulfur (Fe-S) clusters within mitochondria, which is required for maturation of both mitochondrial and cytoplasmic [2Fe-2S] and [4Fe-4S] proteins.</text>
</comment>
<comment type="cofactor">
    <cofactor evidence="2">
        <name>[2Fe-2S] cluster</name>
        <dbReference type="ChEBI" id="CHEBI:190135"/>
    </cofactor>
</comment>
<dbReference type="SUPFAM" id="SSF82649">
    <property type="entry name" value="SufE/NifU"/>
    <property type="match status" value="1"/>
</dbReference>
<comment type="caution">
    <text evidence="4">The sequence shown here is derived from an EMBL/GenBank/DDBJ whole genome shotgun (WGS) entry which is preliminary data.</text>
</comment>
<sequence>MTLAILVSRPISLGRVCRRFYSPEVKDHFYKPRNVGSFDKSDPRVGTAVVGKAACGDVIKFQVKVEDGVIKDACFKTFGCGSAIASSSYVTELIKGKTCAEAAAIKNTDISEVLNLPPVKVHCSLLAEDAVKMALKDYEAKQKQQSEASEGGALREAGLVDQLADLQPLSLEGLQHSLDAHDAPKLHVNGEHAEALALLGHVLADAICAALRLLLLLVDAYVAGKRAKDGAIVAAAVHQLRVHVVLRRCQHQHEAVGGKGNEAVAVAVHVVELGEPAVFLVPLQVAGEVLQFGFGEHAIFAWQAGSDGVQLVTAAGEGMP</sequence>
<evidence type="ECO:0000313" key="4">
    <source>
        <dbReference type="EMBL" id="GIX66318.1"/>
    </source>
</evidence>
<gene>
    <name evidence="4" type="ORF">BcabD6B2_57540</name>
</gene>
<keyword evidence="5" id="KW-1185">Reference proteome</keyword>
<accession>A0AAV4M2W4</accession>
<dbReference type="GO" id="GO:0005759">
    <property type="term" value="C:mitochondrial matrix"/>
    <property type="evidence" value="ECO:0007669"/>
    <property type="project" value="UniProtKB-SubCell"/>
</dbReference>
<keyword evidence="2" id="KW-0411">Iron-sulfur</keyword>
<dbReference type="FunFam" id="3.90.1010.10:FF:000013">
    <property type="entry name" value="Iron-sulfur cluster assembly enzyme ISCU, mitochondrial"/>
    <property type="match status" value="1"/>
</dbReference>
<evidence type="ECO:0000256" key="2">
    <source>
        <dbReference type="RuleBase" id="RU362089"/>
    </source>
</evidence>
<dbReference type="PANTHER" id="PTHR10093">
    <property type="entry name" value="IRON-SULFUR CLUSTER ASSEMBLY ENZYME NIFU HOMOLOG"/>
    <property type="match status" value="1"/>
</dbReference>
<proteinExistence type="inferred from homology"/>
<keyword evidence="2" id="KW-0809">Transit peptide</keyword>
<dbReference type="Proteomes" id="UP001497744">
    <property type="component" value="Unassembled WGS sequence"/>
</dbReference>
<dbReference type="RefSeq" id="XP_067718387.1">
    <property type="nucleotide sequence ID" value="XM_067862286.1"/>
</dbReference>
<dbReference type="GeneID" id="94197799"/>